<dbReference type="Proteomes" id="UP000250235">
    <property type="component" value="Unassembled WGS sequence"/>
</dbReference>
<protein>
    <submittedName>
        <fullName evidence="2">Uncharacterized protein</fullName>
    </submittedName>
</protein>
<evidence type="ECO:0000313" key="3">
    <source>
        <dbReference type="Proteomes" id="UP000250235"/>
    </source>
</evidence>
<dbReference type="EMBL" id="KV010646">
    <property type="protein sequence ID" value="KZV27252.1"/>
    <property type="molecule type" value="Genomic_DNA"/>
</dbReference>
<feature type="compositionally biased region" description="Basic residues" evidence="1">
    <location>
        <begin position="7"/>
        <end position="26"/>
    </location>
</feature>
<dbReference type="OrthoDB" id="685075at2759"/>
<dbReference type="AlphaFoldDB" id="A0A2Z7B6V1"/>
<evidence type="ECO:0000313" key="2">
    <source>
        <dbReference type="EMBL" id="KZV27252.1"/>
    </source>
</evidence>
<keyword evidence="3" id="KW-1185">Reference proteome</keyword>
<reference evidence="2 3" key="1">
    <citation type="journal article" date="2015" name="Proc. Natl. Acad. Sci. U.S.A.">
        <title>The resurrection genome of Boea hygrometrica: A blueprint for survival of dehydration.</title>
        <authorList>
            <person name="Xiao L."/>
            <person name="Yang G."/>
            <person name="Zhang L."/>
            <person name="Yang X."/>
            <person name="Zhao S."/>
            <person name="Ji Z."/>
            <person name="Zhou Q."/>
            <person name="Hu M."/>
            <person name="Wang Y."/>
            <person name="Chen M."/>
            <person name="Xu Y."/>
            <person name="Jin H."/>
            <person name="Xiao X."/>
            <person name="Hu G."/>
            <person name="Bao F."/>
            <person name="Hu Y."/>
            <person name="Wan P."/>
            <person name="Li L."/>
            <person name="Deng X."/>
            <person name="Kuang T."/>
            <person name="Xiang C."/>
            <person name="Zhu J.K."/>
            <person name="Oliver M.J."/>
            <person name="He Y."/>
        </authorList>
    </citation>
    <scope>NUCLEOTIDE SEQUENCE [LARGE SCALE GENOMIC DNA]</scope>
    <source>
        <strain evidence="3">cv. XS01</strain>
    </source>
</reference>
<dbReference type="PANTHER" id="PTHR37260">
    <property type="entry name" value="PHOSPHORELAY PROTEIN"/>
    <property type="match status" value="1"/>
</dbReference>
<proteinExistence type="predicted"/>
<evidence type="ECO:0000256" key="1">
    <source>
        <dbReference type="SAM" id="MobiDB-lite"/>
    </source>
</evidence>
<gene>
    <name evidence="2" type="ORF">F511_04705</name>
</gene>
<feature type="region of interest" description="Disordered" evidence="1">
    <location>
        <begin position="329"/>
        <end position="351"/>
    </location>
</feature>
<feature type="region of interest" description="Disordered" evidence="1">
    <location>
        <begin position="1"/>
        <end position="89"/>
    </location>
</feature>
<accession>A0A2Z7B6V1</accession>
<sequence>MDAKALAKSKRAHSLRHTKKNNHHSASKLPSVSSDTATANKKPAGEQVGENLRKTHGSRALPSNWDRYNEEINLGSEDPSGESASGSTEFVVPKSKGADYAFLISEAKAQQQLNYSSDSFSSFSDNFEEFTQGFGPMLSVKGQSMLSWISEDDFDFDSDEKAGSSFEAPFLSLNLDALAEQLGKAKLSERLFLESDVLLPPELLNDEIQACGEDNDHVQNRASAVELDSEASSSLVQYMDEIGNGQPYGESMSPFSTVSKNNYSAVLKGLHTANQTKDNVAPSQETEQKFISKPNMVSSARKLSTFEAANAEADLNMLLNSFAETKFLEPSNPPKKSGHASEIFRENTPPMSSVGMLPVQYASADIKKDTDRMKTLMSVNFDDDIDTRLTERANTTQVDGRLQDQEFRDITSLPLDGSSKSKLQDDFDSWLDSI</sequence>
<dbReference type="PANTHER" id="PTHR37260:SF2">
    <property type="entry name" value="PROTEIN ECERIFERUM 16"/>
    <property type="match status" value="1"/>
</dbReference>
<feature type="compositionally biased region" description="Polar residues" evidence="1">
    <location>
        <begin position="28"/>
        <end position="39"/>
    </location>
</feature>
<name>A0A2Z7B6V1_9LAMI</name>
<organism evidence="2 3">
    <name type="scientific">Dorcoceras hygrometricum</name>
    <dbReference type="NCBI Taxonomy" id="472368"/>
    <lineage>
        <taxon>Eukaryota</taxon>
        <taxon>Viridiplantae</taxon>
        <taxon>Streptophyta</taxon>
        <taxon>Embryophyta</taxon>
        <taxon>Tracheophyta</taxon>
        <taxon>Spermatophyta</taxon>
        <taxon>Magnoliopsida</taxon>
        <taxon>eudicotyledons</taxon>
        <taxon>Gunneridae</taxon>
        <taxon>Pentapetalae</taxon>
        <taxon>asterids</taxon>
        <taxon>lamiids</taxon>
        <taxon>Lamiales</taxon>
        <taxon>Gesneriaceae</taxon>
        <taxon>Didymocarpoideae</taxon>
        <taxon>Trichosporeae</taxon>
        <taxon>Loxocarpinae</taxon>
        <taxon>Dorcoceras</taxon>
    </lineage>
</organism>
<dbReference type="InterPro" id="IPR053342">
    <property type="entry name" value="Exosome_cofactor/PTGS_suppr"/>
</dbReference>